<accession>A0ABU9J337</accession>
<reference evidence="2 3" key="1">
    <citation type="submission" date="2024-04" db="EMBL/GenBank/DDBJ databases">
        <title>Draft genome sequence of Pseudoxanthomonas putridarboris WD12.</title>
        <authorList>
            <person name="Oh J."/>
        </authorList>
    </citation>
    <scope>NUCLEOTIDE SEQUENCE [LARGE SCALE GENOMIC DNA]</scope>
    <source>
        <strain evidence="2 3">WD12</strain>
    </source>
</reference>
<dbReference type="EMBL" id="JBBWWT010000007">
    <property type="protein sequence ID" value="MEL1265663.1"/>
    <property type="molecule type" value="Genomic_DNA"/>
</dbReference>
<dbReference type="Proteomes" id="UP001459204">
    <property type="component" value="Unassembled WGS sequence"/>
</dbReference>
<name>A0ABU9J337_9GAMM</name>
<keyword evidence="3" id="KW-1185">Reference proteome</keyword>
<dbReference type="RefSeq" id="WP_341726833.1">
    <property type="nucleotide sequence ID" value="NZ_JBBWWT010000007.1"/>
</dbReference>
<sequence length="244" mass="26201">MRRLAALLALAASSASVTHARAQEAACEASPAEQAGNRDGSTLSLRTECPAGATRRYIVELRCADGRQCDTLEIEQDIEESPTGHASLVDIDGDGMHEVEVRGMCGAGPNCEGDLYRIDRDGRTLYHFFSGGYADVRIIDGHIVESGRASCCSWEHHAWPLDEDGRLHGDGPMALMVTIGADFASERDDAPPRCTFSRPSGDNRQVVAPPGAAWLSLCEVYGDDYHLVTPEEARAADAAAAQEQ</sequence>
<comment type="caution">
    <text evidence="2">The sequence shown here is derived from an EMBL/GenBank/DDBJ whole genome shotgun (WGS) entry which is preliminary data.</text>
</comment>
<evidence type="ECO:0000313" key="2">
    <source>
        <dbReference type="EMBL" id="MEL1265663.1"/>
    </source>
</evidence>
<feature type="signal peptide" evidence="1">
    <location>
        <begin position="1"/>
        <end position="22"/>
    </location>
</feature>
<proteinExistence type="predicted"/>
<protein>
    <submittedName>
        <fullName evidence="2">Uncharacterized protein</fullName>
    </submittedName>
</protein>
<evidence type="ECO:0000313" key="3">
    <source>
        <dbReference type="Proteomes" id="UP001459204"/>
    </source>
</evidence>
<gene>
    <name evidence="2" type="ORF">AAD027_14990</name>
</gene>
<feature type="chain" id="PRO_5046198798" evidence="1">
    <location>
        <begin position="23"/>
        <end position="244"/>
    </location>
</feature>
<organism evidence="2 3">
    <name type="scientific">Pseudoxanthomonas putridarboris</name>
    <dbReference type="NCBI Taxonomy" id="752605"/>
    <lineage>
        <taxon>Bacteria</taxon>
        <taxon>Pseudomonadati</taxon>
        <taxon>Pseudomonadota</taxon>
        <taxon>Gammaproteobacteria</taxon>
        <taxon>Lysobacterales</taxon>
        <taxon>Lysobacteraceae</taxon>
        <taxon>Pseudoxanthomonas</taxon>
    </lineage>
</organism>
<keyword evidence="1" id="KW-0732">Signal</keyword>
<evidence type="ECO:0000256" key="1">
    <source>
        <dbReference type="SAM" id="SignalP"/>
    </source>
</evidence>